<keyword evidence="8 11" id="KW-0067">ATP-binding</keyword>
<evidence type="ECO:0000256" key="10">
    <source>
        <dbReference type="ARBA" id="ARBA00057735"/>
    </source>
</evidence>
<dbReference type="HAMAP" id="MF_00165">
    <property type="entry name" value="Thymidylate_kinase"/>
    <property type="match status" value="1"/>
</dbReference>
<dbReference type="GO" id="GO:0006235">
    <property type="term" value="P:dTTP biosynthetic process"/>
    <property type="evidence" value="ECO:0007669"/>
    <property type="project" value="UniProtKB-UniRule"/>
</dbReference>
<protein>
    <recommendedName>
        <fullName evidence="3 11">Thymidylate kinase</fullName>
        <ecNumber evidence="2 11">2.7.4.9</ecNumber>
    </recommendedName>
    <alternativeName>
        <fullName evidence="11">dTMP kinase</fullName>
    </alternativeName>
</protein>
<feature type="domain" description="Thymidylate kinase-like" evidence="12">
    <location>
        <begin position="18"/>
        <end position="209"/>
    </location>
</feature>
<evidence type="ECO:0000256" key="5">
    <source>
        <dbReference type="ARBA" id="ARBA00022727"/>
    </source>
</evidence>
<comment type="similarity">
    <text evidence="1 11">Belongs to the thymidylate kinase family.</text>
</comment>
<feature type="binding site" evidence="11">
    <location>
        <begin position="20"/>
        <end position="27"/>
    </location>
    <ligand>
        <name>ATP</name>
        <dbReference type="ChEBI" id="CHEBI:30616"/>
    </ligand>
</feature>
<accession>A0A0R1XAT3</accession>
<evidence type="ECO:0000256" key="4">
    <source>
        <dbReference type="ARBA" id="ARBA00022679"/>
    </source>
</evidence>
<dbReference type="InterPro" id="IPR018095">
    <property type="entry name" value="Thymidylate_kin_CS"/>
</dbReference>
<evidence type="ECO:0000256" key="2">
    <source>
        <dbReference type="ARBA" id="ARBA00012980"/>
    </source>
</evidence>
<proteinExistence type="inferred from homology"/>
<dbReference type="Gene3D" id="3.40.50.300">
    <property type="entry name" value="P-loop containing nucleotide triphosphate hydrolases"/>
    <property type="match status" value="1"/>
</dbReference>
<dbReference type="Pfam" id="PF02223">
    <property type="entry name" value="Thymidylate_kin"/>
    <property type="match status" value="1"/>
</dbReference>
<dbReference type="InterPro" id="IPR027417">
    <property type="entry name" value="P-loop_NTPase"/>
</dbReference>
<dbReference type="PANTHER" id="PTHR10344:SF4">
    <property type="entry name" value="UMP-CMP KINASE 2, MITOCHONDRIAL"/>
    <property type="match status" value="1"/>
</dbReference>
<comment type="caution">
    <text evidence="13">The sequence shown here is derived from an EMBL/GenBank/DDBJ whole genome shotgun (WGS) entry which is preliminary data.</text>
</comment>
<dbReference type="eggNOG" id="COG0125">
    <property type="taxonomic scope" value="Bacteria"/>
</dbReference>
<evidence type="ECO:0000259" key="12">
    <source>
        <dbReference type="Pfam" id="PF02223"/>
    </source>
</evidence>
<dbReference type="InterPro" id="IPR039430">
    <property type="entry name" value="Thymidylate_kin-like_dom"/>
</dbReference>
<dbReference type="CDD" id="cd01672">
    <property type="entry name" value="TMPK"/>
    <property type="match status" value="1"/>
</dbReference>
<evidence type="ECO:0000256" key="11">
    <source>
        <dbReference type="HAMAP-Rule" id="MF_00165"/>
    </source>
</evidence>
<dbReference type="GO" id="GO:0006227">
    <property type="term" value="P:dUDP biosynthetic process"/>
    <property type="evidence" value="ECO:0007669"/>
    <property type="project" value="TreeGrafter"/>
</dbReference>
<evidence type="ECO:0000256" key="8">
    <source>
        <dbReference type="ARBA" id="ARBA00022840"/>
    </source>
</evidence>
<dbReference type="NCBIfam" id="TIGR00041">
    <property type="entry name" value="DTMP_kinase"/>
    <property type="match status" value="1"/>
</dbReference>
<dbReference type="GO" id="GO:0005829">
    <property type="term" value="C:cytosol"/>
    <property type="evidence" value="ECO:0007669"/>
    <property type="project" value="TreeGrafter"/>
</dbReference>
<dbReference type="AlphaFoldDB" id="A0A0R1XAT3"/>
<dbReference type="GO" id="GO:0004798">
    <property type="term" value="F:dTMP kinase activity"/>
    <property type="evidence" value="ECO:0007669"/>
    <property type="project" value="UniProtKB-UniRule"/>
</dbReference>
<evidence type="ECO:0000313" key="14">
    <source>
        <dbReference type="Proteomes" id="UP000050949"/>
    </source>
</evidence>
<evidence type="ECO:0000256" key="6">
    <source>
        <dbReference type="ARBA" id="ARBA00022741"/>
    </source>
</evidence>
<name>A0A0R1XAT3_9LACO</name>
<keyword evidence="5 11" id="KW-0545">Nucleotide biosynthesis</keyword>
<dbReference type="FunFam" id="3.40.50.300:FF:000225">
    <property type="entry name" value="Thymidylate kinase"/>
    <property type="match status" value="1"/>
</dbReference>
<dbReference type="PROSITE" id="PS01331">
    <property type="entry name" value="THYMIDYLATE_KINASE"/>
    <property type="match status" value="1"/>
</dbReference>
<keyword evidence="4 11" id="KW-0808">Transferase</keyword>
<evidence type="ECO:0000256" key="1">
    <source>
        <dbReference type="ARBA" id="ARBA00009776"/>
    </source>
</evidence>
<dbReference type="EC" id="2.7.4.9" evidence="2 11"/>
<keyword evidence="7 11" id="KW-0418">Kinase</keyword>
<dbReference type="Proteomes" id="UP000050949">
    <property type="component" value="Unassembled WGS sequence"/>
</dbReference>
<sequence>MANQKERRNNVNGLFISFEGPDGAGKSSMLQQLVPVLEAYSDHSVVLTREPGGSPIAEQIRHVILDSNNTDMAASTEALLYAAARAQHLHDVIRPALRQGKIVLSDRYVDSSIAYQGAGRELGTDAVAAINRFATNGTMPQLTVYVDVPPAVGIARIQHYRAQPEDRLEEAGAAFHDRVRAAYQALAHQEQQRIVTVDGTQPIQTVADQAWAIIQQRFPAFFNI</sequence>
<dbReference type="GO" id="GO:0005524">
    <property type="term" value="F:ATP binding"/>
    <property type="evidence" value="ECO:0007669"/>
    <property type="project" value="UniProtKB-UniRule"/>
</dbReference>
<dbReference type="InterPro" id="IPR018094">
    <property type="entry name" value="Thymidylate_kinase"/>
</dbReference>
<dbReference type="EMBL" id="AZFW01000052">
    <property type="protein sequence ID" value="KRM27256.1"/>
    <property type="molecule type" value="Genomic_DNA"/>
</dbReference>
<evidence type="ECO:0000313" key="13">
    <source>
        <dbReference type="EMBL" id="KRM27256.1"/>
    </source>
</evidence>
<evidence type="ECO:0000256" key="3">
    <source>
        <dbReference type="ARBA" id="ARBA00017144"/>
    </source>
</evidence>
<comment type="function">
    <text evidence="10 11">Phosphorylation of dTMP to form dTDP in both de novo and salvage pathways of dTTP synthesis.</text>
</comment>
<organism evidence="13 14">
    <name type="scientific">Schleiferilactobacillus harbinensis DSM 16991</name>
    <dbReference type="NCBI Taxonomy" id="1122147"/>
    <lineage>
        <taxon>Bacteria</taxon>
        <taxon>Bacillati</taxon>
        <taxon>Bacillota</taxon>
        <taxon>Bacilli</taxon>
        <taxon>Lactobacillales</taxon>
        <taxon>Lactobacillaceae</taxon>
        <taxon>Schleiferilactobacillus</taxon>
    </lineage>
</organism>
<gene>
    <name evidence="11" type="primary">tmk</name>
    <name evidence="13" type="ORF">FC91_GL002693</name>
</gene>
<reference evidence="13 14" key="1">
    <citation type="journal article" date="2015" name="Genome Announc.">
        <title>Expanding the biotechnology potential of lactobacilli through comparative genomics of 213 strains and associated genera.</title>
        <authorList>
            <person name="Sun Z."/>
            <person name="Harris H.M."/>
            <person name="McCann A."/>
            <person name="Guo C."/>
            <person name="Argimon S."/>
            <person name="Zhang W."/>
            <person name="Yang X."/>
            <person name="Jeffery I.B."/>
            <person name="Cooney J.C."/>
            <person name="Kagawa T.F."/>
            <person name="Liu W."/>
            <person name="Song Y."/>
            <person name="Salvetti E."/>
            <person name="Wrobel A."/>
            <person name="Rasinkangas P."/>
            <person name="Parkhill J."/>
            <person name="Rea M.C."/>
            <person name="O'Sullivan O."/>
            <person name="Ritari J."/>
            <person name="Douillard F.P."/>
            <person name="Paul Ross R."/>
            <person name="Yang R."/>
            <person name="Briner A.E."/>
            <person name="Felis G.E."/>
            <person name="de Vos W.M."/>
            <person name="Barrangou R."/>
            <person name="Klaenhammer T.R."/>
            <person name="Caufield P.W."/>
            <person name="Cui Y."/>
            <person name="Zhang H."/>
            <person name="O'Toole P.W."/>
        </authorList>
    </citation>
    <scope>NUCLEOTIDE SEQUENCE [LARGE SCALE GENOMIC DNA]</scope>
    <source>
        <strain evidence="13 14">DSM 16991</strain>
    </source>
</reference>
<keyword evidence="6 11" id="KW-0547">Nucleotide-binding</keyword>
<dbReference type="GO" id="GO:0006233">
    <property type="term" value="P:dTDP biosynthetic process"/>
    <property type="evidence" value="ECO:0007669"/>
    <property type="project" value="InterPro"/>
</dbReference>
<evidence type="ECO:0000256" key="7">
    <source>
        <dbReference type="ARBA" id="ARBA00022777"/>
    </source>
</evidence>
<evidence type="ECO:0000256" key="9">
    <source>
        <dbReference type="ARBA" id="ARBA00048743"/>
    </source>
</evidence>
<dbReference type="SUPFAM" id="SSF52540">
    <property type="entry name" value="P-loop containing nucleoside triphosphate hydrolases"/>
    <property type="match status" value="1"/>
</dbReference>
<dbReference type="PANTHER" id="PTHR10344">
    <property type="entry name" value="THYMIDYLATE KINASE"/>
    <property type="match status" value="1"/>
</dbReference>
<dbReference type="PATRIC" id="fig|1122147.4.peg.2776"/>
<comment type="catalytic activity">
    <reaction evidence="9 11">
        <text>dTMP + ATP = dTDP + ADP</text>
        <dbReference type="Rhea" id="RHEA:13517"/>
        <dbReference type="ChEBI" id="CHEBI:30616"/>
        <dbReference type="ChEBI" id="CHEBI:58369"/>
        <dbReference type="ChEBI" id="CHEBI:63528"/>
        <dbReference type="ChEBI" id="CHEBI:456216"/>
        <dbReference type="EC" id="2.7.4.9"/>
    </reaction>
</comment>